<keyword evidence="1" id="KW-0808">Transferase</keyword>
<keyword evidence="2" id="KW-1185">Reference proteome</keyword>
<proteinExistence type="predicted"/>
<dbReference type="PANTHER" id="PTHR43591">
    <property type="entry name" value="METHYLTRANSFERASE"/>
    <property type="match status" value="1"/>
</dbReference>
<dbReference type="InterPro" id="IPR029063">
    <property type="entry name" value="SAM-dependent_MTases_sf"/>
</dbReference>
<dbReference type="Pfam" id="PF13489">
    <property type="entry name" value="Methyltransf_23"/>
    <property type="match status" value="1"/>
</dbReference>
<reference evidence="2" key="1">
    <citation type="journal article" date="2018" name="Nat. Microbiol.">
        <title>Leveraging single-cell genomics to expand the fungal tree of life.</title>
        <authorList>
            <person name="Ahrendt S.R."/>
            <person name="Quandt C.A."/>
            <person name="Ciobanu D."/>
            <person name="Clum A."/>
            <person name="Salamov A."/>
            <person name="Andreopoulos B."/>
            <person name="Cheng J.F."/>
            <person name="Woyke T."/>
            <person name="Pelin A."/>
            <person name="Henrissat B."/>
            <person name="Reynolds N.K."/>
            <person name="Benny G.L."/>
            <person name="Smith M.E."/>
            <person name="James T.Y."/>
            <person name="Grigoriev I.V."/>
        </authorList>
    </citation>
    <scope>NUCLEOTIDE SEQUENCE [LARGE SCALE GENOMIC DNA]</scope>
    <source>
        <strain evidence="2">RSA 1356</strain>
    </source>
</reference>
<dbReference type="OrthoDB" id="2013972at2759"/>
<feature type="non-terminal residue" evidence="1">
    <location>
        <position position="1"/>
    </location>
</feature>
<sequence length="273" mass="30513">INGRNYANIENTVYHMPCDTLEMDRRLDAEHYMIRQVTGTNAFAPIEKMTRCIDIGTGSGIWVLEMASENPQGQFLGVDIMPPHVSELKPPNCRFERGNLLEGLAYSDNTFDYVHHRCLNTAMPETAWQAYVDNCARICAPGGWVEMVETTGMLWNVAGYGERFNSWMHQLANPQGIDLFVADRVAELLQRAHLGDIRTHQYMLPVGAWAGAQGELGWQSVSGLVNTLAPFLEQNVGVSPAEVAKLLKGLKAEVAARRSYLQLKIYCARKPTK</sequence>
<dbReference type="SUPFAM" id="SSF53335">
    <property type="entry name" value="S-adenosyl-L-methionine-dependent methyltransferases"/>
    <property type="match status" value="1"/>
</dbReference>
<dbReference type="AlphaFoldDB" id="A0A4P9XGS2"/>
<dbReference type="GO" id="GO:0008168">
    <property type="term" value="F:methyltransferase activity"/>
    <property type="evidence" value="ECO:0007669"/>
    <property type="project" value="UniProtKB-KW"/>
</dbReference>
<protein>
    <submittedName>
        <fullName evidence="1">S-adenosyl-L-methionine-dependent methyltransferase</fullName>
    </submittedName>
</protein>
<evidence type="ECO:0000313" key="1">
    <source>
        <dbReference type="EMBL" id="RKP04843.1"/>
    </source>
</evidence>
<dbReference type="PANTHER" id="PTHR43591:SF24">
    <property type="entry name" value="2-METHOXY-6-POLYPRENYL-1,4-BENZOQUINOL METHYLASE, MITOCHONDRIAL"/>
    <property type="match status" value="1"/>
</dbReference>
<keyword evidence="1" id="KW-0489">Methyltransferase</keyword>
<dbReference type="Gene3D" id="3.40.50.150">
    <property type="entry name" value="Vaccinia Virus protein VP39"/>
    <property type="match status" value="1"/>
</dbReference>
<dbReference type="Proteomes" id="UP000271241">
    <property type="component" value="Unassembled WGS sequence"/>
</dbReference>
<dbReference type="GO" id="GO:0032259">
    <property type="term" value="P:methylation"/>
    <property type="evidence" value="ECO:0007669"/>
    <property type="project" value="UniProtKB-KW"/>
</dbReference>
<evidence type="ECO:0000313" key="2">
    <source>
        <dbReference type="Proteomes" id="UP000271241"/>
    </source>
</evidence>
<dbReference type="EMBL" id="KZ993415">
    <property type="protein sequence ID" value="RKP04843.1"/>
    <property type="molecule type" value="Genomic_DNA"/>
</dbReference>
<organism evidence="1 2">
    <name type="scientific">Thamnocephalis sphaerospora</name>
    <dbReference type="NCBI Taxonomy" id="78915"/>
    <lineage>
        <taxon>Eukaryota</taxon>
        <taxon>Fungi</taxon>
        <taxon>Fungi incertae sedis</taxon>
        <taxon>Zoopagomycota</taxon>
        <taxon>Zoopagomycotina</taxon>
        <taxon>Zoopagomycetes</taxon>
        <taxon>Zoopagales</taxon>
        <taxon>Sigmoideomycetaceae</taxon>
        <taxon>Thamnocephalis</taxon>
    </lineage>
</organism>
<dbReference type="STRING" id="78915.A0A4P9XGS2"/>
<dbReference type="CDD" id="cd02440">
    <property type="entry name" value="AdoMet_MTases"/>
    <property type="match status" value="1"/>
</dbReference>
<name>A0A4P9XGS2_9FUNG</name>
<gene>
    <name evidence="1" type="ORF">THASP1DRAFT_20611</name>
</gene>
<accession>A0A4P9XGS2</accession>